<reference evidence="3 4" key="1">
    <citation type="submission" date="2023-09" db="EMBL/GenBank/DDBJ databases">
        <authorList>
            <person name="Rey-Velasco X."/>
        </authorList>
    </citation>
    <scope>NUCLEOTIDE SEQUENCE [LARGE SCALE GENOMIC DNA]</scope>
    <source>
        <strain evidence="3 4">W332</strain>
    </source>
</reference>
<feature type="transmembrane region" description="Helical" evidence="1">
    <location>
        <begin position="117"/>
        <end position="138"/>
    </location>
</feature>
<keyword evidence="4" id="KW-1185">Reference proteome</keyword>
<sequence>MDTVNSFKNMITQSLNGIGSEFGGFIPNLLAAIVILIIGWLVTKIVVKLIRKALTLAKADKIDDKINEIELVEGKKLNFNVINIITKFVKWLFYIIIIIVVSDVLGLKIISEEISNILHYLPKLFTALVIFTLGLLLANAIKNGIRSFFESMELSGAKIISQIVFMLLLIFISITALNQAGVNTEIITSNLTMIMAAFLLAFALAFGFGAQKVVGDLLRTFYARKTYEIGQKLEFNGITGEVEAIDNISIVLKTADGKLVVPIKDLVENQVRVKE</sequence>
<comment type="caution">
    <text evidence="3">The sequence shown here is derived from an EMBL/GenBank/DDBJ whole genome shotgun (WGS) entry which is preliminary data.</text>
</comment>
<name>A0ABU2YKQ8_9FLAO</name>
<dbReference type="Gene3D" id="1.10.287.1260">
    <property type="match status" value="2"/>
</dbReference>
<dbReference type="Pfam" id="PF00924">
    <property type="entry name" value="MS_channel_2nd"/>
    <property type="match status" value="1"/>
</dbReference>
<dbReference type="InterPro" id="IPR008910">
    <property type="entry name" value="MSC_TM_helix"/>
</dbReference>
<keyword evidence="1" id="KW-1133">Transmembrane helix</keyword>
<dbReference type="PANTHER" id="PTHR30221">
    <property type="entry name" value="SMALL-CONDUCTANCE MECHANOSENSITIVE CHANNEL"/>
    <property type="match status" value="1"/>
</dbReference>
<proteinExistence type="predicted"/>
<dbReference type="PANTHER" id="PTHR30221:SF1">
    <property type="entry name" value="SMALL-CONDUCTANCE MECHANOSENSITIVE CHANNEL"/>
    <property type="match status" value="1"/>
</dbReference>
<dbReference type="EMBL" id="JAVRIA010000004">
    <property type="protein sequence ID" value="MDT0558755.1"/>
    <property type="molecule type" value="Genomic_DNA"/>
</dbReference>
<feature type="transmembrane region" description="Helical" evidence="1">
    <location>
        <begin position="22"/>
        <end position="42"/>
    </location>
</feature>
<accession>A0ABU2YKQ8</accession>
<feature type="domain" description="Mechanosensitive ion channel MscS" evidence="2">
    <location>
        <begin position="223"/>
        <end position="271"/>
    </location>
</feature>
<feature type="transmembrane region" description="Helical" evidence="1">
    <location>
        <begin position="186"/>
        <end position="209"/>
    </location>
</feature>
<dbReference type="Proteomes" id="UP001259492">
    <property type="component" value="Unassembled WGS sequence"/>
</dbReference>
<dbReference type="InterPro" id="IPR006685">
    <property type="entry name" value="MscS_channel_2nd"/>
</dbReference>
<keyword evidence="1" id="KW-0472">Membrane</keyword>
<dbReference type="Pfam" id="PF05552">
    <property type="entry name" value="MS_channel_1st_1"/>
    <property type="match status" value="2"/>
</dbReference>
<evidence type="ECO:0000313" key="4">
    <source>
        <dbReference type="Proteomes" id="UP001259492"/>
    </source>
</evidence>
<evidence type="ECO:0000313" key="3">
    <source>
        <dbReference type="EMBL" id="MDT0558755.1"/>
    </source>
</evidence>
<feature type="transmembrane region" description="Helical" evidence="1">
    <location>
        <begin position="159"/>
        <end position="180"/>
    </location>
</feature>
<evidence type="ECO:0000259" key="2">
    <source>
        <dbReference type="Pfam" id="PF00924"/>
    </source>
</evidence>
<dbReference type="InterPro" id="IPR045275">
    <property type="entry name" value="MscS_archaea/bacteria_type"/>
</dbReference>
<gene>
    <name evidence="3" type="ORF">RM697_08855</name>
</gene>
<protein>
    <submittedName>
        <fullName evidence="3">Mechanosensitive ion channel</fullName>
    </submittedName>
</protein>
<keyword evidence="1" id="KW-0812">Transmembrane</keyword>
<dbReference type="RefSeq" id="WP_311427520.1">
    <property type="nucleotide sequence ID" value="NZ_JAVRIA010000004.1"/>
</dbReference>
<organism evidence="3 4">
    <name type="scientific">Microcosmobacter mediterraneus</name>
    <dbReference type="NCBI Taxonomy" id="3075607"/>
    <lineage>
        <taxon>Bacteria</taxon>
        <taxon>Pseudomonadati</taxon>
        <taxon>Bacteroidota</taxon>
        <taxon>Flavobacteriia</taxon>
        <taxon>Flavobacteriales</taxon>
        <taxon>Flavobacteriaceae</taxon>
        <taxon>Microcosmobacter</taxon>
    </lineage>
</organism>
<evidence type="ECO:0000256" key="1">
    <source>
        <dbReference type="SAM" id="Phobius"/>
    </source>
</evidence>